<dbReference type="InterPro" id="IPR036322">
    <property type="entry name" value="WD40_repeat_dom_sf"/>
</dbReference>
<dbReference type="Proteomes" id="UP000053257">
    <property type="component" value="Unassembled WGS sequence"/>
</dbReference>
<evidence type="ECO:0000313" key="5">
    <source>
        <dbReference type="EMBL" id="KIP12341.1"/>
    </source>
</evidence>
<dbReference type="SMART" id="SM00320">
    <property type="entry name" value="WD40"/>
    <property type="match status" value="4"/>
</dbReference>
<name>A0A0C3S7D0_PHLG1</name>
<organism evidence="5 6">
    <name type="scientific">Phlebiopsis gigantea (strain 11061_1 CR5-6)</name>
    <name type="common">White-rot fungus</name>
    <name type="synonym">Peniophora gigantea</name>
    <dbReference type="NCBI Taxonomy" id="745531"/>
    <lineage>
        <taxon>Eukaryota</taxon>
        <taxon>Fungi</taxon>
        <taxon>Dikarya</taxon>
        <taxon>Basidiomycota</taxon>
        <taxon>Agaricomycotina</taxon>
        <taxon>Agaricomycetes</taxon>
        <taxon>Polyporales</taxon>
        <taxon>Phanerochaetaceae</taxon>
        <taxon>Phlebiopsis</taxon>
    </lineage>
</organism>
<dbReference type="PANTHER" id="PTHR14107">
    <property type="entry name" value="WD REPEAT PROTEIN"/>
    <property type="match status" value="1"/>
</dbReference>
<evidence type="ECO:0000256" key="1">
    <source>
        <dbReference type="ARBA" id="ARBA00022574"/>
    </source>
</evidence>
<evidence type="ECO:0000256" key="2">
    <source>
        <dbReference type="ARBA" id="ARBA00022737"/>
    </source>
</evidence>
<dbReference type="InterPro" id="IPR001680">
    <property type="entry name" value="WD40_rpt"/>
</dbReference>
<feature type="compositionally biased region" description="Basic residues" evidence="4">
    <location>
        <begin position="137"/>
        <end position="149"/>
    </location>
</feature>
<keyword evidence="6" id="KW-1185">Reference proteome</keyword>
<dbReference type="SUPFAM" id="SSF50978">
    <property type="entry name" value="WD40 repeat-like"/>
    <property type="match status" value="1"/>
</dbReference>
<feature type="repeat" description="WD" evidence="3">
    <location>
        <begin position="409"/>
        <end position="441"/>
    </location>
</feature>
<dbReference type="GO" id="GO:0045013">
    <property type="term" value="P:carbon catabolite repression of transcription"/>
    <property type="evidence" value="ECO:0007669"/>
    <property type="project" value="TreeGrafter"/>
</dbReference>
<dbReference type="PROSITE" id="PS50082">
    <property type="entry name" value="WD_REPEATS_2"/>
    <property type="match status" value="1"/>
</dbReference>
<dbReference type="GO" id="GO:0005634">
    <property type="term" value="C:nucleus"/>
    <property type="evidence" value="ECO:0007669"/>
    <property type="project" value="TreeGrafter"/>
</dbReference>
<dbReference type="EMBL" id="KN840440">
    <property type="protein sequence ID" value="KIP12341.1"/>
    <property type="molecule type" value="Genomic_DNA"/>
</dbReference>
<dbReference type="Pfam" id="PF00400">
    <property type="entry name" value="WD40"/>
    <property type="match status" value="1"/>
</dbReference>
<dbReference type="Gene3D" id="2.130.10.10">
    <property type="entry name" value="YVTN repeat-like/Quinoprotein amine dehydrogenase"/>
    <property type="match status" value="1"/>
</dbReference>
<feature type="compositionally biased region" description="Basic and acidic residues" evidence="4">
    <location>
        <begin position="66"/>
        <end position="89"/>
    </location>
</feature>
<sequence length="615" mass="67866">MESESTFVAPEGVYTVTEEHKLSALGVHTVNAAPVTYPTKLRTVTVKFSTAKTANTQVLSGLLGGNREKENRKDRERQQQEKAGQRDDGLSVSSSETPEDAPSPDPSTFSPSPDNVTSPTLGHDQLNSLFGGPSQAGKKKSIARPKHNMRTTSSTFITRLQNVDNLSRTLSSKQGEITFLFYNSSKSFIWTEAGNKAKKEPLARIFFSAHPTCHDVNQTTVSQERIDVIIGFNTGDLLWFDPISSRYGRLNKQGRICTSPCTSIRWVPSSPNLFLVSHADGTILLYDKEREDGMFTARDPDAALPPSLDLNGSSHSSFTPPGPWNPLDSIYVTLPPWHPASIASATTNGIKADKEKDRVPKNPVSHWRVSKKKVVDFVFSPDVKYVAAISEDGCLRVIDAVEEQLVDSYASYFGALTCVAWSPDGRYILTGGQDDLVTIYSPWEQRVIARCQGHSSFVSAVSFDDIRCDGRTYRFGSVGEDNKLILWDFSSGALHRPKLQTTGHHQRMSMTSSLSLAIRRRGESSVFLGGPGLDGPVSRYHPAPSRNEVAVLQPVLIKHLEGELLADLIFYHRGMFTANKIGLVKLWIRPLAGHPRHINRRTNRSNFSADADLIG</sequence>
<gene>
    <name evidence="5" type="ORF">PHLGIDRAFT_504654</name>
</gene>
<dbReference type="HOGENOM" id="CLU_016971_1_2_1"/>
<reference evidence="5 6" key="1">
    <citation type="journal article" date="2014" name="PLoS Genet.">
        <title>Analysis of the Phlebiopsis gigantea genome, transcriptome and secretome provides insight into its pioneer colonization strategies of wood.</title>
        <authorList>
            <person name="Hori C."/>
            <person name="Ishida T."/>
            <person name="Igarashi K."/>
            <person name="Samejima M."/>
            <person name="Suzuki H."/>
            <person name="Master E."/>
            <person name="Ferreira P."/>
            <person name="Ruiz-Duenas F.J."/>
            <person name="Held B."/>
            <person name="Canessa P."/>
            <person name="Larrondo L.F."/>
            <person name="Schmoll M."/>
            <person name="Druzhinina I.S."/>
            <person name="Kubicek C.P."/>
            <person name="Gaskell J.A."/>
            <person name="Kersten P."/>
            <person name="St John F."/>
            <person name="Glasner J."/>
            <person name="Sabat G."/>
            <person name="Splinter BonDurant S."/>
            <person name="Syed K."/>
            <person name="Yadav J."/>
            <person name="Mgbeahuruike A.C."/>
            <person name="Kovalchuk A."/>
            <person name="Asiegbu F.O."/>
            <person name="Lackner G."/>
            <person name="Hoffmeister D."/>
            <person name="Rencoret J."/>
            <person name="Gutierrez A."/>
            <person name="Sun H."/>
            <person name="Lindquist E."/>
            <person name="Barry K."/>
            <person name="Riley R."/>
            <person name="Grigoriev I.V."/>
            <person name="Henrissat B."/>
            <person name="Kues U."/>
            <person name="Berka R.M."/>
            <person name="Martinez A.T."/>
            <person name="Covert S.F."/>
            <person name="Blanchette R.A."/>
            <person name="Cullen D."/>
        </authorList>
    </citation>
    <scope>NUCLEOTIDE SEQUENCE [LARGE SCALE GENOMIC DNA]</scope>
    <source>
        <strain evidence="5 6">11061_1 CR5-6</strain>
    </source>
</reference>
<dbReference type="InterPro" id="IPR015943">
    <property type="entry name" value="WD40/YVTN_repeat-like_dom_sf"/>
</dbReference>
<dbReference type="GO" id="GO:0051286">
    <property type="term" value="C:cell tip"/>
    <property type="evidence" value="ECO:0007669"/>
    <property type="project" value="TreeGrafter"/>
</dbReference>
<dbReference type="STRING" id="745531.A0A0C3S7D0"/>
<protein>
    <submittedName>
        <fullName evidence="5">Uncharacterized protein</fullName>
    </submittedName>
</protein>
<evidence type="ECO:0000313" key="6">
    <source>
        <dbReference type="Proteomes" id="UP000053257"/>
    </source>
</evidence>
<feature type="compositionally biased region" description="Polar residues" evidence="4">
    <location>
        <begin position="115"/>
        <end position="128"/>
    </location>
</feature>
<accession>A0A0C3S7D0</accession>
<dbReference type="OrthoDB" id="3367at2759"/>
<dbReference type="InterPro" id="IPR051362">
    <property type="entry name" value="WD_repeat_creC_regulators"/>
</dbReference>
<evidence type="ECO:0000256" key="4">
    <source>
        <dbReference type="SAM" id="MobiDB-lite"/>
    </source>
</evidence>
<feature type="region of interest" description="Disordered" evidence="4">
    <location>
        <begin position="59"/>
        <end position="155"/>
    </location>
</feature>
<evidence type="ECO:0000256" key="3">
    <source>
        <dbReference type="PROSITE-ProRule" id="PRU00221"/>
    </source>
</evidence>
<proteinExistence type="predicted"/>
<keyword evidence="1 3" id="KW-0853">WD repeat</keyword>
<keyword evidence="2" id="KW-0677">Repeat</keyword>
<dbReference type="PANTHER" id="PTHR14107:SF16">
    <property type="entry name" value="AT02583P"/>
    <property type="match status" value="1"/>
</dbReference>
<dbReference type="GO" id="GO:0032153">
    <property type="term" value="C:cell division site"/>
    <property type="evidence" value="ECO:0007669"/>
    <property type="project" value="TreeGrafter"/>
</dbReference>
<dbReference type="AlphaFoldDB" id="A0A0C3S7D0"/>